<reference evidence="2 3" key="3">
    <citation type="journal article" date="2010" name="BMC Genomics">
        <title>Transcriptome sequencing and comparative analysis of cucumber flowers with different sex types.</title>
        <authorList>
            <person name="Guo S."/>
            <person name="Zheng Y."/>
            <person name="Joung J.G."/>
            <person name="Liu S."/>
            <person name="Zhang Z."/>
            <person name="Crasta O.R."/>
            <person name="Sobral B.W."/>
            <person name="Xu Y."/>
            <person name="Huang S."/>
            <person name="Fei Z."/>
        </authorList>
    </citation>
    <scope>NUCLEOTIDE SEQUENCE [LARGE SCALE GENOMIC DNA]</scope>
    <source>
        <strain evidence="3">cv. 9930</strain>
    </source>
</reference>
<reference evidence="2 3" key="1">
    <citation type="journal article" date="2009" name="Nat. Genet.">
        <title>The genome of the cucumber, Cucumis sativus L.</title>
        <authorList>
            <person name="Huang S."/>
            <person name="Li R."/>
            <person name="Zhang Z."/>
            <person name="Li L."/>
            <person name="Gu X."/>
            <person name="Fan W."/>
            <person name="Lucas W.J."/>
            <person name="Wang X."/>
            <person name="Xie B."/>
            <person name="Ni P."/>
            <person name="Ren Y."/>
            <person name="Zhu H."/>
            <person name="Li J."/>
            <person name="Lin K."/>
            <person name="Jin W."/>
            <person name="Fei Z."/>
            <person name="Li G."/>
            <person name="Staub J."/>
            <person name="Kilian A."/>
            <person name="van der Vossen E.A."/>
            <person name="Wu Y."/>
            <person name="Guo J."/>
            <person name="He J."/>
            <person name="Jia Z."/>
            <person name="Ren Y."/>
            <person name="Tian G."/>
            <person name="Lu Y."/>
            <person name="Ruan J."/>
            <person name="Qian W."/>
            <person name="Wang M."/>
            <person name="Huang Q."/>
            <person name="Li B."/>
            <person name="Xuan Z."/>
            <person name="Cao J."/>
            <person name="Asan"/>
            <person name="Wu Z."/>
            <person name="Zhang J."/>
            <person name="Cai Q."/>
            <person name="Bai Y."/>
            <person name="Zhao B."/>
            <person name="Han Y."/>
            <person name="Li Y."/>
            <person name="Li X."/>
            <person name="Wang S."/>
            <person name="Shi Q."/>
            <person name="Liu S."/>
            <person name="Cho W.K."/>
            <person name="Kim J.Y."/>
            <person name="Xu Y."/>
            <person name="Heller-Uszynska K."/>
            <person name="Miao H."/>
            <person name="Cheng Z."/>
            <person name="Zhang S."/>
            <person name="Wu J."/>
            <person name="Yang Y."/>
            <person name="Kang H."/>
            <person name="Li M."/>
            <person name="Liang H."/>
            <person name="Ren X."/>
            <person name="Shi Z."/>
            <person name="Wen M."/>
            <person name="Jian M."/>
            <person name="Yang H."/>
            <person name="Zhang G."/>
            <person name="Yang Z."/>
            <person name="Chen R."/>
            <person name="Liu S."/>
            <person name="Li J."/>
            <person name="Ma L."/>
            <person name="Liu H."/>
            <person name="Zhou Y."/>
            <person name="Zhao J."/>
            <person name="Fang X."/>
            <person name="Li G."/>
            <person name="Fang L."/>
            <person name="Li Y."/>
            <person name="Liu D."/>
            <person name="Zheng H."/>
            <person name="Zhang Y."/>
            <person name="Qin N."/>
            <person name="Li Z."/>
            <person name="Yang G."/>
            <person name="Yang S."/>
            <person name="Bolund L."/>
            <person name="Kristiansen K."/>
            <person name="Zheng H."/>
            <person name="Li S."/>
            <person name="Zhang X."/>
            <person name="Yang H."/>
            <person name="Wang J."/>
            <person name="Sun R."/>
            <person name="Zhang B."/>
            <person name="Jiang S."/>
            <person name="Wang J."/>
            <person name="Du Y."/>
            <person name="Li S."/>
        </authorList>
    </citation>
    <scope>NUCLEOTIDE SEQUENCE [LARGE SCALE GENOMIC DNA]</scope>
    <source>
        <strain evidence="3">cv. 9930</strain>
    </source>
</reference>
<dbReference type="Gramene" id="KGN65103">
    <property type="protein sequence ID" value="KGN65103"/>
    <property type="gene ID" value="Csa_1G220870"/>
</dbReference>
<accession>A0A0A0LTK2</accession>
<reference evidence="2 3" key="4">
    <citation type="journal article" date="2011" name="BMC Genomics">
        <title>RNA-Seq improves annotation of protein-coding genes in the cucumber genome.</title>
        <authorList>
            <person name="Li Z."/>
            <person name="Zhang Z."/>
            <person name="Yan P."/>
            <person name="Huang S."/>
            <person name="Fei Z."/>
            <person name="Lin K."/>
        </authorList>
    </citation>
    <scope>NUCLEOTIDE SEQUENCE [LARGE SCALE GENOMIC DNA]</scope>
    <source>
        <strain evidence="3">cv. 9930</strain>
    </source>
</reference>
<sequence length="77" mass="8567">MAWKYKVGLILLVAVVVIWVTSAEITQVCSCTSTVFNSKFYVDELHSSSVCGDVCWDIHVGGLSCNCIHQRMHNEGF</sequence>
<dbReference type="EMBL" id="CM002922">
    <property type="protein sequence ID" value="KGN65103.1"/>
    <property type="molecule type" value="Genomic_DNA"/>
</dbReference>
<protein>
    <submittedName>
        <fullName evidence="2">Uncharacterized protein</fullName>
    </submittedName>
</protein>
<gene>
    <name evidence="2" type="ORF">Csa_1G220870</name>
</gene>
<feature type="signal peptide" evidence="1">
    <location>
        <begin position="1"/>
        <end position="23"/>
    </location>
</feature>
<name>A0A0A0LTK2_CUCSA</name>
<feature type="chain" id="PRO_5001973115" evidence="1">
    <location>
        <begin position="24"/>
        <end position="77"/>
    </location>
</feature>
<dbReference type="AlphaFoldDB" id="A0A0A0LTK2"/>
<keyword evidence="3" id="KW-1185">Reference proteome</keyword>
<dbReference type="Proteomes" id="UP000029981">
    <property type="component" value="Chromosome 1"/>
</dbReference>
<keyword evidence="1" id="KW-0732">Signal</keyword>
<evidence type="ECO:0000256" key="1">
    <source>
        <dbReference type="SAM" id="SignalP"/>
    </source>
</evidence>
<reference evidence="2 3" key="2">
    <citation type="journal article" date="2009" name="PLoS ONE">
        <title>An integrated genetic and cytogenetic map of the cucumber genome.</title>
        <authorList>
            <person name="Ren Y."/>
            <person name="Zhang Z."/>
            <person name="Liu J."/>
            <person name="Staub J.E."/>
            <person name="Han Y."/>
            <person name="Cheng Z."/>
            <person name="Li X."/>
            <person name="Lu J."/>
            <person name="Miao H."/>
            <person name="Kang H."/>
            <person name="Xie B."/>
            <person name="Gu X."/>
            <person name="Wang X."/>
            <person name="Du Y."/>
            <person name="Jin W."/>
            <person name="Huang S."/>
        </authorList>
    </citation>
    <scope>NUCLEOTIDE SEQUENCE [LARGE SCALE GENOMIC DNA]</scope>
    <source>
        <strain evidence="3">cv. 9930</strain>
    </source>
</reference>
<evidence type="ECO:0000313" key="3">
    <source>
        <dbReference type="Proteomes" id="UP000029981"/>
    </source>
</evidence>
<proteinExistence type="predicted"/>
<evidence type="ECO:0000313" key="2">
    <source>
        <dbReference type="EMBL" id="KGN65103.1"/>
    </source>
</evidence>
<organism evidence="2 3">
    <name type="scientific">Cucumis sativus</name>
    <name type="common">Cucumber</name>
    <dbReference type="NCBI Taxonomy" id="3659"/>
    <lineage>
        <taxon>Eukaryota</taxon>
        <taxon>Viridiplantae</taxon>
        <taxon>Streptophyta</taxon>
        <taxon>Embryophyta</taxon>
        <taxon>Tracheophyta</taxon>
        <taxon>Spermatophyta</taxon>
        <taxon>Magnoliopsida</taxon>
        <taxon>eudicotyledons</taxon>
        <taxon>Gunneridae</taxon>
        <taxon>Pentapetalae</taxon>
        <taxon>rosids</taxon>
        <taxon>fabids</taxon>
        <taxon>Cucurbitales</taxon>
        <taxon>Cucurbitaceae</taxon>
        <taxon>Benincaseae</taxon>
        <taxon>Cucumis</taxon>
    </lineage>
</organism>